<comment type="caution">
    <text evidence="1">The sequence shown here is derived from an EMBL/GenBank/DDBJ whole genome shotgun (WGS) entry which is preliminary data.</text>
</comment>
<dbReference type="Proteomes" id="UP001420932">
    <property type="component" value="Unassembled WGS sequence"/>
</dbReference>
<keyword evidence="2" id="KW-1185">Reference proteome</keyword>
<evidence type="ECO:0000313" key="2">
    <source>
        <dbReference type="Proteomes" id="UP001420932"/>
    </source>
</evidence>
<reference evidence="1 2" key="1">
    <citation type="submission" date="2024-01" db="EMBL/GenBank/DDBJ databases">
        <title>Genome assemblies of Stephania.</title>
        <authorList>
            <person name="Yang L."/>
        </authorList>
    </citation>
    <scope>NUCLEOTIDE SEQUENCE [LARGE SCALE GENOMIC DNA]</scope>
    <source>
        <strain evidence="1">YNDBR</strain>
        <tissue evidence="1">Leaf</tissue>
    </source>
</reference>
<proteinExistence type="predicted"/>
<gene>
    <name evidence="1" type="ORF">Syun_013848</name>
</gene>
<name>A0AAP0JI44_9MAGN</name>
<organism evidence="1 2">
    <name type="scientific">Stephania yunnanensis</name>
    <dbReference type="NCBI Taxonomy" id="152371"/>
    <lineage>
        <taxon>Eukaryota</taxon>
        <taxon>Viridiplantae</taxon>
        <taxon>Streptophyta</taxon>
        <taxon>Embryophyta</taxon>
        <taxon>Tracheophyta</taxon>
        <taxon>Spermatophyta</taxon>
        <taxon>Magnoliopsida</taxon>
        <taxon>Ranunculales</taxon>
        <taxon>Menispermaceae</taxon>
        <taxon>Menispermoideae</taxon>
        <taxon>Cissampelideae</taxon>
        <taxon>Stephania</taxon>
    </lineage>
</organism>
<protein>
    <submittedName>
        <fullName evidence="1">Uncharacterized protein</fullName>
    </submittedName>
</protein>
<sequence>MTPFHHSGLQCPLSLADNHVDRAAMEPLKNFLPPREERVVRRLPPTQDLVKLNTDGSFVSTHNWASAGGLRREGNRVADALVNRARDSR</sequence>
<dbReference type="EMBL" id="JBBNAF010000006">
    <property type="protein sequence ID" value="KAK9134518.1"/>
    <property type="molecule type" value="Genomic_DNA"/>
</dbReference>
<evidence type="ECO:0000313" key="1">
    <source>
        <dbReference type="EMBL" id="KAK9134518.1"/>
    </source>
</evidence>
<accession>A0AAP0JI44</accession>
<dbReference type="AlphaFoldDB" id="A0AAP0JI44"/>